<dbReference type="Pfam" id="PF00173">
    <property type="entry name" value="Cyt-b5"/>
    <property type="match status" value="1"/>
</dbReference>
<dbReference type="SMART" id="SM01117">
    <property type="entry name" value="Cyt-b5"/>
    <property type="match status" value="1"/>
</dbReference>
<organism evidence="3 4">
    <name type="scientific">Agrocybe pediades</name>
    <dbReference type="NCBI Taxonomy" id="84607"/>
    <lineage>
        <taxon>Eukaryota</taxon>
        <taxon>Fungi</taxon>
        <taxon>Dikarya</taxon>
        <taxon>Basidiomycota</taxon>
        <taxon>Agaricomycotina</taxon>
        <taxon>Agaricomycetes</taxon>
        <taxon>Agaricomycetidae</taxon>
        <taxon>Agaricales</taxon>
        <taxon>Agaricineae</taxon>
        <taxon>Strophariaceae</taxon>
        <taxon>Agrocybe</taxon>
    </lineage>
</organism>
<keyword evidence="1" id="KW-1133">Transmembrane helix</keyword>
<feature type="domain" description="Cytochrome b5 heme-binding" evidence="2">
    <location>
        <begin position="57"/>
        <end position="133"/>
    </location>
</feature>
<keyword evidence="1" id="KW-0472">Membrane</keyword>
<sequence>MQRGFHYNILSPDALDVVVVIRHFVDLTSQHMAICSLSPQHNAQLPRISFMETTTKTVLWSRTEVAARILKGDTLIVYRGHLLSIPSKWLNAHPGGTLALLHFVGRDATDEIEANHQDATVALVSKYSVGRVELTDGVWEPFLPPIAAGWTRRRDTTTGEMRWYKDAEKLVTVAEPGSTPSVLLVERHAPRTESISPLYSCIQPPASKLSLKQQVRQSMAYRELHKRIRDAGLYNTRYITGYGPELLRYASLATISAYAYVRGYFITSAIFLGLVWHQLSFTAHDLGHMGVTHVWVLDRIMATIVANFIGGLSIGWWVHNHNVHHLVTNHPSHDPDIEYLPFFAITPTFLKSLWSSYYKRSFRFDFVAKMMLQVQHKLLYVIMLFARFNLYINSYIFLYKNYFDTKRAKGGDWAWKFEIIGILSFWAWYGRVLYGCGSWKMALLYLVVSHVATNGFNDQGRLTIVGTWQSKPGEVASAVAYAIKDVGYRHIDCAWAYGNEKEVGEGIRASGVPRAEIFVTSKLWGTYHNRVEECLDETLANLGTDYLDLYLVHWPVPLNPKGSHPVFPLLPNGKRDVYHEWKLSDTWKQMEEMVKKGKVKSIGVSNFSEAKLEEILPTAEITPVLEIHVYNPQHKLLDYLKSKNIVPQAYSPLGSTNSPLLTDEAITSLASKHSLQPSDVLLGYLVAKGSVALPKSVTPARIQTNFTGALAAAEKLDAADIKELDGLAASGKQKRFITPPWPVDLGFDNWPPLV</sequence>
<dbReference type="SUPFAM" id="SSF51430">
    <property type="entry name" value="NAD(P)-linked oxidoreductase"/>
    <property type="match status" value="1"/>
</dbReference>
<name>A0A8H4QWB5_9AGAR</name>
<dbReference type="Gene3D" id="3.10.120.10">
    <property type="entry name" value="Cytochrome b5-like heme/steroid binding domain"/>
    <property type="match status" value="1"/>
</dbReference>
<dbReference type="InterPro" id="IPR023210">
    <property type="entry name" value="NADP_OxRdtase_dom"/>
</dbReference>
<accession>A0A8H4QWB5</accession>
<comment type="caution">
    <text evidence="3">The sequence shown here is derived from an EMBL/GenBank/DDBJ whole genome shotgun (WGS) entry which is preliminary data.</text>
</comment>
<dbReference type="GO" id="GO:0016491">
    <property type="term" value="F:oxidoreductase activity"/>
    <property type="evidence" value="ECO:0007669"/>
    <property type="project" value="InterPro"/>
</dbReference>
<protein>
    <recommendedName>
        <fullName evidence="2">Cytochrome b5 heme-binding domain-containing protein</fullName>
    </recommendedName>
</protein>
<dbReference type="CDD" id="cd03506">
    <property type="entry name" value="Delta6-FADS-like"/>
    <property type="match status" value="1"/>
</dbReference>
<feature type="transmembrane region" description="Helical" evidence="1">
    <location>
        <begin position="413"/>
        <end position="434"/>
    </location>
</feature>
<dbReference type="InterPro" id="IPR020471">
    <property type="entry name" value="AKR"/>
</dbReference>
<dbReference type="InterPro" id="IPR036400">
    <property type="entry name" value="Cyt_B5-like_heme/steroid_sf"/>
</dbReference>
<reference evidence="3 4" key="1">
    <citation type="submission" date="2019-12" db="EMBL/GenBank/DDBJ databases">
        <authorList>
            <person name="Floudas D."/>
            <person name="Bentzer J."/>
            <person name="Ahren D."/>
            <person name="Johansson T."/>
            <person name="Persson P."/>
            <person name="Tunlid A."/>
        </authorList>
    </citation>
    <scope>NUCLEOTIDE SEQUENCE [LARGE SCALE GENOMIC DNA]</scope>
    <source>
        <strain evidence="3 4">CBS 102.39</strain>
    </source>
</reference>
<dbReference type="PRINTS" id="PR00069">
    <property type="entry name" value="ALDKETRDTASE"/>
</dbReference>
<dbReference type="Pfam" id="PF00248">
    <property type="entry name" value="Aldo_ket_red"/>
    <property type="match status" value="1"/>
</dbReference>
<dbReference type="PROSITE" id="PS00798">
    <property type="entry name" value="ALDOKETO_REDUCTASE_1"/>
    <property type="match status" value="1"/>
</dbReference>
<proteinExistence type="predicted"/>
<dbReference type="AlphaFoldDB" id="A0A8H4QWB5"/>
<dbReference type="Proteomes" id="UP000521872">
    <property type="component" value="Unassembled WGS sequence"/>
</dbReference>
<dbReference type="GO" id="GO:0006629">
    <property type="term" value="P:lipid metabolic process"/>
    <property type="evidence" value="ECO:0007669"/>
    <property type="project" value="InterPro"/>
</dbReference>
<evidence type="ECO:0000313" key="4">
    <source>
        <dbReference type="Proteomes" id="UP000521872"/>
    </source>
</evidence>
<dbReference type="InterPro" id="IPR036812">
    <property type="entry name" value="NAD(P)_OxRdtase_dom_sf"/>
</dbReference>
<keyword evidence="1" id="KW-0812">Transmembrane</keyword>
<dbReference type="InterPro" id="IPR018170">
    <property type="entry name" value="Aldo/ket_reductase_CS"/>
</dbReference>
<gene>
    <name evidence="3" type="ORF">D9613_009875</name>
</gene>
<dbReference type="PROSITE" id="PS00062">
    <property type="entry name" value="ALDOKETO_REDUCTASE_2"/>
    <property type="match status" value="1"/>
</dbReference>
<evidence type="ECO:0000256" key="1">
    <source>
        <dbReference type="SAM" id="Phobius"/>
    </source>
</evidence>
<feature type="transmembrane region" description="Helical" evidence="1">
    <location>
        <begin position="257"/>
        <end position="279"/>
    </location>
</feature>
<dbReference type="InterPro" id="IPR001199">
    <property type="entry name" value="Cyt_B5-like_heme/steroid-bd"/>
</dbReference>
<dbReference type="PANTHER" id="PTHR11732">
    <property type="entry name" value="ALDO/KETO REDUCTASE"/>
    <property type="match status" value="1"/>
</dbReference>
<keyword evidence="4" id="KW-1185">Reference proteome</keyword>
<feature type="transmembrane region" description="Helical" evidence="1">
    <location>
        <begin position="378"/>
        <end position="398"/>
    </location>
</feature>
<feature type="transmembrane region" description="Helical" evidence="1">
    <location>
        <begin position="300"/>
        <end position="319"/>
    </location>
</feature>
<dbReference type="InterPro" id="IPR005804">
    <property type="entry name" value="FA_desaturase_dom"/>
</dbReference>
<dbReference type="PROSITE" id="PS50255">
    <property type="entry name" value="CYTOCHROME_B5_2"/>
    <property type="match status" value="1"/>
</dbReference>
<dbReference type="Gene3D" id="3.20.20.100">
    <property type="entry name" value="NADP-dependent oxidoreductase domain"/>
    <property type="match status" value="1"/>
</dbReference>
<feature type="transmembrane region" description="Helical" evidence="1">
    <location>
        <begin position="339"/>
        <end position="357"/>
    </location>
</feature>
<evidence type="ECO:0000259" key="2">
    <source>
        <dbReference type="PROSITE" id="PS50255"/>
    </source>
</evidence>
<dbReference type="EMBL" id="JAACJL010000017">
    <property type="protein sequence ID" value="KAF4618710.1"/>
    <property type="molecule type" value="Genomic_DNA"/>
</dbReference>
<dbReference type="SUPFAM" id="SSF55856">
    <property type="entry name" value="Cytochrome b5-like heme/steroid binding domain"/>
    <property type="match status" value="1"/>
</dbReference>
<evidence type="ECO:0000313" key="3">
    <source>
        <dbReference type="EMBL" id="KAF4618710.1"/>
    </source>
</evidence>
<dbReference type="Pfam" id="PF00487">
    <property type="entry name" value="FA_desaturase"/>
    <property type="match status" value="1"/>
</dbReference>